<name>A0A3P3XKU4_9SPIR</name>
<dbReference type="InterPro" id="IPR039315">
    <property type="entry name" value="CheW"/>
</dbReference>
<gene>
    <name evidence="2" type="ORF">SPIROBIBN47_370021</name>
</gene>
<sequence length="167" mass="18587">MPDSGTITPNISKQDLPANAALNVCIFRVGQRLYCLPAASVEYVYPYCEITPVPHEAESIEGVINLRGSIIPVIDMGMKCEQRPLERDPAHKLLVARVGSHRIALHVEDVMDVIDVEPSGWEETDAILPGIQVLTGIIKYQDGLALLYDPEHFFDTELAEREHAQKK</sequence>
<dbReference type="PANTHER" id="PTHR22617:SF23">
    <property type="entry name" value="CHEMOTAXIS PROTEIN CHEW"/>
    <property type="match status" value="1"/>
</dbReference>
<proteinExistence type="predicted"/>
<dbReference type="PANTHER" id="PTHR22617">
    <property type="entry name" value="CHEMOTAXIS SENSOR HISTIDINE KINASE-RELATED"/>
    <property type="match status" value="1"/>
</dbReference>
<feature type="domain" description="CheW-like" evidence="1">
    <location>
        <begin position="21"/>
        <end position="159"/>
    </location>
</feature>
<dbReference type="InterPro" id="IPR002545">
    <property type="entry name" value="CheW-lke_dom"/>
</dbReference>
<dbReference type="Gene3D" id="2.30.30.40">
    <property type="entry name" value="SH3 Domains"/>
    <property type="match status" value="1"/>
</dbReference>
<dbReference type="GO" id="GO:0007165">
    <property type="term" value="P:signal transduction"/>
    <property type="evidence" value="ECO:0007669"/>
    <property type="project" value="InterPro"/>
</dbReference>
<dbReference type="Gene3D" id="2.40.50.180">
    <property type="entry name" value="CheA-289, Domain 4"/>
    <property type="match status" value="1"/>
</dbReference>
<protein>
    <recommendedName>
        <fullName evidence="1">CheW-like domain-containing protein</fullName>
    </recommendedName>
</protein>
<dbReference type="InterPro" id="IPR036061">
    <property type="entry name" value="CheW-like_dom_sf"/>
</dbReference>
<dbReference type="Pfam" id="PF01584">
    <property type="entry name" value="CheW"/>
    <property type="match status" value="1"/>
</dbReference>
<evidence type="ECO:0000259" key="1">
    <source>
        <dbReference type="PROSITE" id="PS50851"/>
    </source>
</evidence>
<dbReference type="GO" id="GO:0006935">
    <property type="term" value="P:chemotaxis"/>
    <property type="evidence" value="ECO:0007669"/>
    <property type="project" value="InterPro"/>
</dbReference>
<dbReference type="SUPFAM" id="SSF50341">
    <property type="entry name" value="CheW-like"/>
    <property type="match status" value="1"/>
</dbReference>
<reference evidence="2" key="1">
    <citation type="submission" date="2017-02" db="EMBL/GenBank/DDBJ databases">
        <authorList>
            <person name="Regsiter A."/>
            <person name="William W."/>
        </authorList>
    </citation>
    <scope>NUCLEOTIDE SEQUENCE</scope>
    <source>
        <strain evidence="2">Bib</strain>
    </source>
</reference>
<dbReference type="AlphaFoldDB" id="A0A3P3XKU4"/>
<dbReference type="SMART" id="SM00260">
    <property type="entry name" value="CheW"/>
    <property type="match status" value="1"/>
</dbReference>
<dbReference type="EMBL" id="FWDM01000031">
    <property type="protein sequence ID" value="SLM14918.1"/>
    <property type="molecule type" value="Genomic_DNA"/>
</dbReference>
<dbReference type="PROSITE" id="PS50851">
    <property type="entry name" value="CHEW"/>
    <property type="match status" value="1"/>
</dbReference>
<evidence type="ECO:0000313" key="2">
    <source>
        <dbReference type="EMBL" id="SLM14918.1"/>
    </source>
</evidence>
<accession>A0A3P3XKU4</accession>
<organism evidence="2">
    <name type="scientific">uncultured spirochete</name>
    <dbReference type="NCBI Taxonomy" id="156406"/>
    <lineage>
        <taxon>Bacteria</taxon>
        <taxon>Pseudomonadati</taxon>
        <taxon>Spirochaetota</taxon>
        <taxon>Spirochaetia</taxon>
        <taxon>Spirochaetales</taxon>
        <taxon>environmental samples</taxon>
    </lineage>
</organism>
<dbReference type="GO" id="GO:0005829">
    <property type="term" value="C:cytosol"/>
    <property type="evidence" value="ECO:0007669"/>
    <property type="project" value="TreeGrafter"/>
</dbReference>